<keyword evidence="1" id="KW-0433">Leucine-rich repeat</keyword>
<keyword evidence="7" id="KW-0812">Transmembrane</keyword>
<dbReference type="Gene3D" id="2.60.40.10">
    <property type="entry name" value="Immunoglobulins"/>
    <property type="match status" value="1"/>
</dbReference>
<dbReference type="InterPro" id="IPR003961">
    <property type="entry name" value="FN3_dom"/>
</dbReference>
<keyword evidence="7" id="KW-0472">Membrane</keyword>
<dbReference type="SMART" id="SM00060">
    <property type="entry name" value="FN3"/>
    <property type="match status" value="1"/>
</dbReference>
<dbReference type="PANTHER" id="PTHR24373">
    <property type="entry name" value="SLIT RELATED LEUCINE-RICH REPEAT NEURONAL PROTEIN"/>
    <property type="match status" value="1"/>
</dbReference>
<sequence>MTRLWVAPLLWVVVGVAGGGGLVVAGELVTGTACPTWEENPWCPCYHFDDGVFLECPMVSLATVGKVLGLVHRPVKSLSIYDLDTNITSLPAGVFSRSAGVTSLQISQSSLQDIAEGSFRGLEESLQSLTIMHSRLKNVPHAALQRHKRLRALDLEANNITELQSYSFFNMQLVTLNLKGNGIRLISEYAFNGLEDSLEELNLMNNKLKQLPIPALRRLAKLQTLKATYNTISDVASDGFSRLPALRALDLSSNRFTELSSDTLATMPALVSLLLYMNHISRIAPDTFVNNGDLQSLYLSHNQLLQLSPQTFSYTPAIRFIDLADNHLHSIGDGLFANLPELQELFLYNNNLLRLHNNTFANSTKLSVLYLQNNELHTIEAGAFATTELLFNLQLSSNNLQRIPPGLFSATRSLSSLSLDDNKLRELPEGLFRHLGELRELRLQGNRLGSVSRGVFSPLPNLLELHLQDNSIRHIAKEAFSSLENLQHLNLENNQVAELPDALSRYPANLITLKLSRNQIRTIHADAFRGQNKLEIFWINDNNLTTIYNVLFSDLSSLQELYLENNRIDTIQDRSFKNMKKLKRLDLSGNQLQHVSSPLFEGLRALERLHLAHNRIMDVEPQTFQRLKRLVELDLSYNEIFVVRRYMFEGTIPLARLLLRGSMITDIDPDAFTDLLYLEELDLSTNRLKHLNRFFLNVRSIKRLSVADNQLDNIEEDALYGLPSLETLDLSGCGLHQLPPHLLAEASELRVLHLARNRFRGLTAALFQKMKGLREVDLAHNNLTSRVLASLQGLTKLEVLNLNGNPLEELTGSLNDLDGLREVLLADTRLWRMENTVFGRLKHLRRLDLSGNQLRTLPPGIFANLSVERLSLADNAFMQIPNAMFVDGMPALQTLNMSGNPLRRVTGPLVAGGPPLAMLEELEAVRTNLTLLTSNDLLLTPNLRRLHLAHAAIAKISPGCFRNLTYLTHLNLAFNHLELLPRERLRGLKSLAHLNLTGNILKKLDQLPSGSQALKVRLAAAGEKGADVGRGWGGAGVGCGEASFNWRGSLPLTPATHHHPLAHSPLLPALTAAFPSHPPTALPSHTPPLPAPSTTLPSHTPQPSPTASLTHTKPGNHQKAHHHHHHQHQRLTSQRTHHFTLLRLPQVLDASANMLTGLEEATFKHSTGIERLLLASNWLATIHPRALAPLTTLQHLDLSDNYLERLGTAVLRPVERSVVSLRLGDNPWNCGCEVQEVWAWLQDHLSRVPDPSALTCAQPKALNGRAFLLLPSSAFCPQPVVLRLAIQDIQSQSLLVSWQATNSSAVYGFKVSYQRTAGDGRVLGSLNTKNLPPSPRTHQLEGLLPGSSYLVCVQGLTTASRPVSRARPHTYLDAPTQPTQPQDLDTKCTRVKTLEQPQAQVVLNNRLAIIIGVSLGIFIFIITGTIVCCCQVCKNRREQDKPEPPPAKDFLSYRHFSLPGNDANSYEGYTAC</sequence>
<dbReference type="Proteomes" id="UP001487740">
    <property type="component" value="Unassembled WGS sequence"/>
</dbReference>
<protein>
    <recommendedName>
        <fullName evidence="9">Fibronectin type-III domain-containing protein</fullName>
    </recommendedName>
</protein>
<dbReference type="PANTHER" id="PTHR24373:SF262">
    <property type="entry name" value="LEUCINE-RICH REPEAT-CONTAINING PROTEIN 15"/>
    <property type="match status" value="1"/>
</dbReference>
<keyword evidence="7" id="KW-1133">Transmembrane helix</keyword>
<feature type="region of interest" description="Disordered" evidence="6">
    <location>
        <begin position="1072"/>
        <end position="1135"/>
    </location>
</feature>
<dbReference type="InterPro" id="IPR001611">
    <property type="entry name" value="Leu-rich_rpt"/>
</dbReference>
<dbReference type="InterPro" id="IPR000483">
    <property type="entry name" value="Cys-rich_flank_reg_C"/>
</dbReference>
<dbReference type="SMART" id="SM00364">
    <property type="entry name" value="LRR_BAC"/>
    <property type="match status" value="8"/>
</dbReference>
<keyword evidence="2 8" id="KW-0732">Signal</keyword>
<feature type="compositionally biased region" description="Low complexity" evidence="6">
    <location>
        <begin position="1092"/>
        <end position="1101"/>
    </location>
</feature>
<dbReference type="InterPro" id="IPR032675">
    <property type="entry name" value="LRR_dom_sf"/>
</dbReference>
<keyword evidence="11" id="KW-1185">Reference proteome</keyword>
<feature type="compositionally biased region" description="Pro residues" evidence="6">
    <location>
        <begin position="1076"/>
        <end position="1091"/>
    </location>
</feature>
<name>A0AAW0SUN2_SCYPA</name>
<dbReference type="EMBL" id="JARAKH010000044">
    <property type="protein sequence ID" value="KAK8378985.1"/>
    <property type="molecule type" value="Genomic_DNA"/>
</dbReference>
<evidence type="ECO:0000256" key="2">
    <source>
        <dbReference type="ARBA" id="ARBA00022729"/>
    </source>
</evidence>
<dbReference type="InterPro" id="IPR026906">
    <property type="entry name" value="LRR_5"/>
</dbReference>
<accession>A0AAW0SUN2</accession>
<dbReference type="CDD" id="cd00063">
    <property type="entry name" value="FN3"/>
    <property type="match status" value="1"/>
</dbReference>
<evidence type="ECO:0000313" key="10">
    <source>
        <dbReference type="EMBL" id="KAK8378985.1"/>
    </source>
</evidence>
<comment type="caution">
    <text evidence="10">The sequence shown here is derived from an EMBL/GenBank/DDBJ whole genome shotgun (WGS) entry which is preliminary data.</text>
</comment>
<dbReference type="GO" id="GO:0005615">
    <property type="term" value="C:extracellular space"/>
    <property type="evidence" value="ECO:0007669"/>
    <property type="project" value="TreeGrafter"/>
</dbReference>
<dbReference type="InterPro" id="IPR013783">
    <property type="entry name" value="Ig-like_fold"/>
</dbReference>
<evidence type="ECO:0000259" key="9">
    <source>
        <dbReference type="PROSITE" id="PS50853"/>
    </source>
</evidence>
<keyword evidence="5" id="KW-0325">Glycoprotein</keyword>
<feature type="domain" description="Fibronectin type-III" evidence="9">
    <location>
        <begin position="1278"/>
        <end position="1379"/>
    </location>
</feature>
<evidence type="ECO:0000256" key="3">
    <source>
        <dbReference type="ARBA" id="ARBA00022737"/>
    </source>
</evidence>
<evidence type="ECO:0000256" key="1">
    <source>
        <dbReference type="ARBA" id="ARBA00022614"/>
    </source>
</evidence>
<evidence type="ECO:0000256" key="8">
    <source>
        <dbReference type="SAM" id="SignalP"/>
    </source>
</evidence>
<proteinExistence type="predicted"/>
<dbReference type="Pfam" id="PF00041">
    <property type="entry name" value="fn3"/>
    <property type="match status" value="1"/>
</dbReference>
<dbReference type="SMART" id="SM00369">
    <property type="entry name" value="LRR_TYP"/>
    <property type="match status" value="35"/>
</dbReference>
<feature type="chain" id="PRO_5043912008" description="Fibronectin type-III domain-containing protein" evidence="8">
    <location>
        <begin position="19"/>
        <end position="1472"/>
    </location>
</feature>
<evidence type="ECO:0000256" key="4">
    <source>
        <dbReference type="ARBA" id="ARBA00023157"/>
    </source>
</evidence>
<dbReference type="PROSITE" id="PS50853">
    <property type="entry name" value="FN3"/>
    <property type="match status" value="1"/>
</dbReference>
<dbReference type="SMART" id="SM00365">
    <property type="entry name" value="LRR_SD22"/>
    <property type="match status" value="12"/>
</dbReference>
<dbReference type="SUPFAM" id="SSF52058">
    <property type="entry name" value="L domain-like"/>
    <property type="match status" value="4"/>
</dbReference>
<dbReference type="SMART" id="SM00368">
    <property type="entry name" value="LRR_RI"/>
    <property type="match status" value="8"/>
</dbReference>
<dbReference type="InterPro" id="IPR050328">
    <property type="entry name" value="Dev_Immune_Receptor"/>
</dbReference>
<evidence type="ECO:0000256" key="6">
    <source>
        <dbReference type="SAM" id="MobiDB-lite"/>
    </source>
</evidence>
<dbReference type="SUPFAM" id="SSF49265">
    <property type="entry name" value="Fibronectin type III"/>
    <property type="match status" value="1"/>
</dbReference>
<feature type="signal peptide" evidence="8">
    <location>
        <begin position="1"/>
        <end position="18"/>
    </location>
</feature>
<keyword evidence="3" id="KW-0677">Repeat</keyword>
<reference evidence="10 11" key="1">
    <citation type="submission" date="2023-03" db="EMBL/GenBank/DDBJ databases">
        <title>High-quality genome of Scylla paramamosain provides insights in environmental adaptation.</title>
        <authorList>
            <person name="Zhang L."/>
        </authorList>
    </citation>
    <scope>NUCLEOTIDE SEQUENCE [LARGE SCALE GENOMIC DNA]</scope>
    <source>
        <strain evidence="10">LZ_2023a</strain>
        <tissue evidence="10">Muscle</tissue>
    </source>
</reference>
<dbReference type="Gene3D" id="3.80.10.10">
    <property type="entry name" value="Ribonuclease Inhibitor"/>
    <property type="match status" value="7"/>
</dbReference>
<keyword evidence="4" id="KW-1015">Disulfide bond</keyword>
<feature type="transmembrane region" description="Helical" evidence="7">
    <location>
        <begin position="1407"/>
        <end position="1433"/>
    </location>
</feature>
<gene>
    <name evidence="10" type="ORF">O3P69_009611</name>
</gene>
<dbReference type="PROSITE" id="PS51450">
    <property type="entry name" value="LRR"/>
    <property type="match status" value="11"/>
</dbReference>
<dbReference type="FunFam" id="3.80.10.10:FF:000770">
    <property type="entry name" value="Uncharacterized protein"/>
    <property type="match status" value="1"/>
</dbReference>
<feature type="compositionally biased region" description="Basic residues" evidence="6">
    <location>
        <begin position="1114"/>
        <end position="1135"/>
    </location>
</feature>
<dbReference type="GO" id="GO:0031012">
    <property type="term" value="C:extracellular matrix"/>
    <property type="evidence" value="ECO:0007669"/>
    <property type="project" value="TreeGrafter"/>
</dbReference>
<dbReference type="FunFam" id="3.80.10.10:FF:000732">
    <property type="entry name" value="GD11101"/>
    <property type="match status" value="1"/>
</dbReference>
<dbReference type="Pfam" id="PF13855">
    <property type="entry name" value="LRR_8"/>
    <property type="match status" value="11"/>
</dbReference>
<evidence type="ECO:0000256" key="5">
    <source>
        <dbReference type="ARBA" id="ARBA00023180"/>
    </source>
</evidence>
<organism evidence="10 11">
    <name type="scientific">Scylla paramamosain</name>
    <name type="common">Mud crab</name>
    <dbReference type="NCBI Taxonomy" id="85552"/>
    <lineage>
        <taxon>Eukaryota</taxon>
        <taxon>Metazoa</taxon>
        <taxon>Ecdysozoa</taxon>
        <taxon>Arthropoda</taxon>
        <taxon>Crustacea</taxon>
        <taxon>Multicrustacea</taxon>
        <taxon>Malacostraca</taxon>
        <taxon>Eumalacostraca</taxon>
        <taxon>Eucarida</taxon>
        <taxon>Decapoda</taxon>
        <taxon>Pleocyemata</taxon>
        <taxon>Brachyura</taxon>
        <taxon>Eubrachyura</taxon>
        <taxon>Portunoidea</taxon>
        <taxon>Portunidae</taxon>
        <taxon>Portuninae</taxon>
        <taxon>Scylla</taxon>
    </lineage>
</organism>
<evidence type="ECO:0000256" key="7">
    <source>
        <dbReference type="SAM" id="Phobius"/>
    </source>
</evidence>
<evidence type="ECO:0000313" key="11">
    <source>
        <dbReference type="Proteomes" id="UP001487740"/>
    </source>
</evidence>
<dbReference type="InterPro" id="IPR003591">
    <property type="entry name" value="Leu-rich_rpt_typical-subtyp"/>
</dbReference>
<dbReference type="InterPro" id="IPR036116">
    <property type="entry name" value="FN3_sf"/>
</dbReference>
<dbReference type="Pfam" id="PF13306">
    <property type="entry name" value="LRR_5"/>
    <property type="match status" value="1"/>
</dbReference>
<dbReference type="SMART" id="SM00082">
    <property type="entry name" value="LRRCT"/>
    <property type="match status" value="1"/>
</dbReference>